<dbReference type="AlphaFoldDB" id="A0A445A1L9"/>
<dbReference type="EMBL" id="SDMP01000013">
    <property type="protein sequence ID" value="RYR20334.1"/>
    <property type="molecule type" value="Genomic_DNA"/>
</dbReference>
<name>A0A445A1L9_ARAHY</name>
<reference evidence="1 2" key="1">
    <citation type="submission" date="2019-01" db="EMBL/GenBank/DDBJ databases">
        <title>Sequencing of cultivated peanut Arachis hypogaea provides insights into genome evolution and oil improvement.</title>
        <authorList>
            <person name="Chen X."/>
        </authorList>
    </citation>
    <scope>NUCLEOTIDE SEQUENCE [LARGE SCALE GENOMIC DNA]</scope>
    <source>
        <strain evidence="2">cv. Fuhuasheng</strain>
        <tissue evidence="1">Leaves</tissue>
    </source>
</reference>
<sequence>MFLVQEEFIWDMTHNAMIKKIFDHHRMARRLQQMMEDVRERYDHLTIWLSPDITKALYIHWETNKGFRCRCLMNRADRVSARSSKYISGSVNFHEDKGPAGM</sequence>
<gene>
    <name evidence="1" type="ORF">Ahy_B03g065442</name>
</gene>
<proteinExistence type="predicted"/>
<comment type="caution">
    <text evidence="1">The sequence shown here is derived from an EMBL/GenBank/DDBJ whole genome shotgun (WGS) entry which is preliminary data.</text>
</comment>
<protein>
    <submittedName>
        <fullName evidence="1">Uncharacterized protein</fullName>
    </submittedName>
</protein>
<evidence type="ECO:0000313" key="1">
    <source>
        <dbReference type="EMBL" id="RYR20334.1"/>
    </source>
</evidence>
<evidence type="ECO:0000313" key="2">
    <source>
        <dbReference type="Proteomes" id="UP000289738"/>
    </source>
</evidence>
<organism evidence="1 2">
    <name type="scientific">Arachis hypogaea</name>
    <name type="common">Peanut</name>
    <dbReference type="NCBI Taxonomy" id="3818"/>
    <lineage>
        <taxon>Eukaryota</taxon>
        <taxon>Viridiplantae</taxon>
        <taxon>Streptophyta</taxon>
        <taxon>Embryophyta</taxon>
        <taxon>Tracheophyta</taxon>
        <taxon>Spermatophyta</taxon>
        <taxon>Magnoliopsida</taxon>
        <taxon>eudicotyledons</taxon>
        <taxon>Gunneridae</taxon>
        <taxon>Pentapetalae</taxon>
        <taxon>rosids</taxon>
        <taxon>fabids</taxon>
        <taxon>Fabales</taxon>
        <taxon>Fabaceae</taxon>
        <taxon>Papilionoideae</taxon>
        <taxon>50 kb inversion clade</taxon>
        <taxon>dalbergioids sensu lato</taxon>
        <taxon>Dalbergieae</taxon>
        <taxon>Pterocarpus clade</taxon>
        <taxon>Arachis</taxon>
    </lineage>
</organism>
<keyword evidence="2" id="KW-1185">Reference proteome</keyword>
<accession>A0A445A1L9</accession>
<dbReference type="Proteomes" id="UP000289738">
    <property type="component" value="Chromosome B03"/>
</dbReference>